<dbReference type="EMBL" id="CP065682">
    <property type="protein sequence ID" value="QPS33588.1"/>
    <property type="molecule type" value="Genomic_DNA"/>
</dbReference>
<sequence>MNTEEDFIPEPDEPEPRRPQQARSQADAAGAPALDEPPGPINWNLLTADQAEDAWLELNQWVNWLRTTFGLPASVVPPLWHRHWELVWELSALHIHWLCAYDPEQNGSAPIGWLRDFADSRQRLRDWVATCGTRLDRDRPTRQTVWPGEEPAAPIEEKPITDRDEDFVAFVIADVNRRRQAEEDFYARLDIGTGEIT</sequence>
<proteinExistence type="predicted"/>
<feature type="compositionally biased region" description="Low complexity" evidence="1">
    <location>
        <begin position="19"/>
        <end position="28"/>
    </location>
</feature>
<accession>A0A7T2TGM3</accession>
<dbReference type="AlphaFoldDB" id="A0A7T2TGM3"/>
<feature type="region of interest" description="Disordered" evidence="1">
    <location>
        <begin position="1"/>
        <end position="40"/>
    </location>
</feature>
<evidence type="ECO:0000256" key="1">
    <source>
        <dbReference type="SAM" id="MobiDB-lite"/>
    </source>
</evidence>
<evidence type="ECO:0000313" key="2">
    <source>
        <dbReference type="EMBL" id="QPS33588.1"/>
    </source>
</evidence>
<dbReference type="KEGG" id="bcau:I6G59_16960"/>
<protein>
    <recommendedName>
        <fullName evidence="4">DUF4913 domain-containing protein</fullName>
    </recommendedName>
</protein>
<name>A0A7T2TGM3_9MICO</name>
<evidence type="ECO:0000313" key="3">
    <source>
        <dbReference type="Proteomes" id="UP000594979"/>
    </source>
</evidence>
<evidence type="ECO:0008006" key="4">
    <source>
        <dbReference type="Google" id="ProtNLM"/>
    </source>
</evidence>
<reference evidence="2 3" key="1">
    <citation type="submission" date="2020-12" db="EMBL/GenBank/DDBJ databases">
        <title>FDA dAtabase for Regulatory Grade micrObial Sequences (FDA-ARGOS): Supporting development and validation of Infectious Disease Dx tests.</title>
        <authorList>
            <person name="Sproer C."/>
            <person name="Gronow S."/>
            <person name="Severitt S."/>
            <person name="Schroder I."/>
            <person name="Tallon L."/>
            <person name="Sadzewicz L."/>
            <person name="Zhao X."/>
            <person name="Boylan J."/>
            <person name="Ott S."/>
            <person name="Bowen H."/>
            <person name="Vavikolanu K."/>
            <person name="Mehta A."/>
            <person name="Aluvathingal J."/>
            <person name="Nadendla S."/>
            <person name="Lowell S."/>
            <person name="Myers T."/>
            <person name="Yan Y."/>
            <person name="Sichtig H."/>
        </authorList>
    </citation>
    <scope>NUCLEOTIDE SEQUENCE [LARGE SCALE GENOMIC DNA]</scope>
    <source>
        <strain evidence="2 3">FDAARGOS_902</strain>
    </source>
</reference>
<gene>
    <name evidence="2" type="ORF">I6G59_16960</name>
</gene>
<feature type="compositionally biased region" description="Acidic residues" evidence="1">
    <location>
        <begin position="1"/>
        <end position="13"/>
    </location>
</feature>
<dbReference type="RefSeq" id="WP_197931991.1">
    <property type="nucleotide sequence ID" value="NZ_CP065682.1"/>
</dbReference>
<dbReference type="Proteomes" id="UP000594979">
    <property type="component" value="Chromosome"/>
</dbReference>
<organism evidence="2 3">
    <name type="scientific">Brevibacterium casei</name>
    <dbReference type="NCBI Taxonomy" id="33889"/>
    <lineage>
        <taxon>Bacteria</taxon>
        <taxon>Bacillati</taxon>
        <taxon>Actinomycetota</taxon>
        <taxon>Actinomycetes</taxon>
        <taxon>Micrococcales</taxon>
        <taxon>Brevibacteriaceae</taxon>
        <taxon>Brevibacterium</taxon>
    </lineage>
</organism>